<evidence type="ECO:0000313" key="3">
    <source>
        <dbReference type="Proteomes" id="UP000001072"/>
    </source>
</evidence>
<gene>
    <name evidence="2" type="ORF">MELLADRAFT_113541</name>
</gene>
<feature type="compositionally biased region" description="Low complexity" evidence="1">
    <location>
        <begin position="161"/>
        <end position="177"/>
    </location>
</feature>
<organism evidence="3">
    <name type="scientific">Melampsora larici-populina (strain 98AG31 / pathotype 3-4-7)</name>
    <name type="common">Poplar leaf rust fungus</name>
    <dbReference type="NCBI Taxonomy" id="747676"/>
    <lineage>
        <taxon>Eukaryota</taxon>
        <taxon>Fungi</taxon>
        <taxon>Dikarya</taxon>
        <taxon>Basidiomycota</taxon>
        <taxon>Pucciniomycotina</taxon>
        <taxon>Pucciniomycetes</taxon>
        <taxon>Pucciniales</taxon>
        <taxon>Melampsoraceae</taxon>
        <taxon>Melampsora</taxon>
    </lineage>
</organism>
<name>F4SA87_MELLP</name>
<evidence type="ECO:0000256" key="1">
    <source>
        <dbReference type="SAM" id="MobiDB-lite"/>
    </source>
</evidence>
<dbReference type="KEGG" id="mlr:MELLADRAFT_113541"/>
<dbReference type="EMBL" id="GL883176">
    <property type="protein sequence ID" value="EGF98447.1"/>
    <property type="molecule type" value="Genomic_DNA"/>
</dbReference>
<dbReference type="HOGENOM" id="CLU_866210_0_0_1"/>
<accession>F4SA87</accession>
<dbReference type="InParanoid" id="F4SA87"/>
<protein>
    <submittedName>
        <fullName evidence="2">Uncharacterized protein</fullName>
    </submittedName>
</protein>
<dbReference type="VEuPathDB" id="FungiDB:MELLADRAFT_113541"/>
<dbReference type="GeneID" id="18925017"/>
<keyword evidence="3" id="KW-1185">Reference proteome</keyword>
<evidence type="ECO:0000313" key="2">
    <source>
        <dbReference type="EMBL" id="EGF98447.1"/>
    </source>
</evidence>
<dbReference type="OrthoDB" id="2499492at2759"/>
<proteinExistence type="predicted"/>
<dbReference type="RefSeq" id="XP_007418325.1">
    <property type="nucleotide sequence ID" value="XM_007418263.1"/>
</dbReference>
<dbReference type="AlphaFoldDB" id="F4SA87"/>
<dbReference type="Proteomes" id="UP000001072">
    <property type="component" value="Unassembled WGS sequence"/>
</dbReference>
<sequence length="321" mass="36215">MYLFQRNIQELVLSPSRAMADQDAFAAACFSHFYRPSASPSPILTQNPPARGTTLQIDSSNLNSVNTISEGQQQKNHLKKIASKFERKSITAKMVAESLKLFVRRTRHVGRAKMNNILQALRTNDKENSGQEQDRRLPIIRANSSMKAQKYESGIPEGFASPSSRSSTPCSSSPSSSADLDTEVIHTIDTDTELPSETVTKHAPKSHVSAKMYTDQLNDENISGEELISQLRSHQIQWAAMIELEKMDPSGILRGMSARQIRRLIQQKRSEAWLTETDGPLYESTEEHFSEDMMSQSSEESCTRYYPALEPTEDEDWSQYF</sequence>
<reference evidence="3" key="1">
    <citation type="journal article" date="2011" name="Proc. Natl. Acad. Sci. U.S.A.">
        <title>Obligate biotrophy features unraveled by the genomic analysis of rust fungi.</title>
        <authorList>
            <person name="Duplessis S."/>
            <person name="Cuomo C.A."/>
            <person name="Lin Y.-C."/>
            <person name="Aerts A."/>
            <person name="Tisserant E."/>
            <person name="Veneault-Fourrey C."/>
            <person name="Joly D.L."/>
            <person name="Hacquard S."/>
            <person name="Amselem J."/>
            <person name="Cantarel B.L."/>
            <person name="Chiu R."/>
            <person name="Coutinho P.M."/>
            <person name="Feau N."/>
            <person name="Field M."/>
            <person name="Frey P."/>
            <person name="Gelhaye E."/>
            <person name="Goldberg J."/>
            <person name="Grabherr M.G."/>
            <person name="Kodira C.D."/>
            <person name="Kohler A."/>
            <person name="Kuees U."/>
            <person name="Lindquist E.A."/>
            <person name="Lucas S.M."/>
            <person name="Mago R."/>
            <person name="Mauceli E."/>
            <person name="Morin E."/>
            <person name="Murat C."/>
            <person name="Pangilinan J.L."/>
            <person name="Park R."/>
            <person name="Pearson M."/>
            <person name="Quesneville H."/>
            <person name="Rouhier N."/>
            <person name="Sakthikumar S."/>
            <person name="Salamov A.A."/>
            <person name="Schmutz J."/>
            <person name="Selles B."/>
            <person name="Shapiro H."/>
            <person name="Tanguay P."/>
            <person name="Tuskan G.A."/>
            <person name="Henrissat B."/>
            <person name="Van de Peer Y."/>
            <person name="Rouze P."/>
            <person name="Ellis J.G."/>
            <person name="Dodds P.N."/>
            <person name="Schein J.E."/>
            <person name="Zhong S."/>
            <person name="Hamelin R.C."/>
            <person name="Grigoriev I.V."/>
            <person name="Szabo L.J."/>
            <person name="Martin F."/>
        </authorList>
    </citation>
    <scope>NUCLEOTIDE SEQUENCE [LARGE SCALE GENOMIC DNA]</scope>
    <source>
        <strain evidence="3">98AG31 / pathotype 3-4-7</strain>
    </source>
</reference>
<feature type="region of interest" description="Disordered" evidence="1">
    <location>
        <begin position="143"/>
        <end position="180"/>
    </location>
</feature>